<proteinExistence type="predicted"/>
<dbReference type="SUPFAM" id="SSF53098">
    <property type="entry name" value="Ribonuclease H-like"/>
    <property type="match status" value="1"/>
</dbReference>
<dbReference type="EMBL" id="BPVZ01000142">
    <property type="protein sequence ID" value="GKV40539.1"/>
    <property type="molecule type" value="Genomic_DNA"/>
</dbReference>
<dbReference type="InterPro" id="IPR012337">
    <property type="entry name" value="RNaseH-like_sf"/>
</dbReference>
<comment type="caution">
    <text evidence="1">The sequence shown here is derived from an EMBL/GenBank/DDBJ whole genome shotgun (WGS) entry which is preliminary data.</text>
</comment>
<dbReference type="AlphaFoldDB" id="A0AAV5LUP6"/>
<dbReference type="InterPro" id="IPR036397">
    <property type="entry name" value="RNaseH_sf"/>
</dbReference>
<reference evidence="1 2" key="1">
    <citation type="journal article" date="2021" name="Commun. Biol.">
        <title>The genome of Shorea leprosula (Dipterocarpaceae) highlights the ecological relevance of drought in aseasonal tropical rainforests.</title>
        <authorList>
            <person name="Ng K.K.S."/>
            <person name="Kobayashi M.J."/>
            <person name="Fawcett J.A."/>
            <person name="Hatakeyama M."/>
            <person name="Paape T."/>
            <person name="Ng C.H."/>
            <person name="Ang C.C."/>
            <person name="Tnah L.H."/>
            <person name="Lee C.T."/>
            <person name="Nishiyama T."/>
            <person name="Sese J."/>
            <person name="O'Brien M.J."/>
            <person name="Copetti D."/>
            <person name="Mohd Noor M.I."/>
            <person name="Ong R.C."/>
            <person name="Putra M."/>
            <person name="Sireger I.Z."/>
            <person name="Indrioko S."/>
            <person name="Kosugi Y."/>
            <person name="Izuno A."/>
            <person name="Isagi Y."/>
            <person name="Lee S.L."/>
            <person name="Shimizu K.K."/>
        </authorList>
    </citation>
    <scope>NUCLEOTIDE SEQUENCE [LARGE SCALE GENOMIC DNA]</scope>
    <source>
        <strain evidence="1">214</strain>
    </source>
</reference>
<keyword evidence="2" id="KW-1185">Reference proteome</keyword>
<sequence length="108" mass="12360">MYNGQQVIVGLDSEWKPNQFPFMSNKTAVLQLCVARDAEKLRIEYGLHCSNVPDVREITMKRWPSMFYSKPGLKDIANLGLGLHMPKPVDVCRSVWQSRVLDDPVSMH</sequence>
<protein>
    <recommendedName>
        <fullName evidence="3">3'-5' exonuclease domain-containing protein</fullName>
    </recommendedName>
</protein>
<accession>A0AAV5LUP6</accession>
<dbReference type="GO" id="GO:0003676">
    <property type="term" value="F:nucleic acid binding"/>
    <property type="evidence" value="ECO:0007669"/>
    <property type="project" value="InterPro"/>
</dbReference>
<name>A0AAV5LUP6_9ROSI</name>
<evidence type="ECO:0000313" key="2">
    <source>
        <dbReference type="Proteomes" id="UP001054252"/>
    </source>
</evidence>
<evidence type="ECO:0008006" key="3">
    <source>
        <dbReference type="Google" id="ProtNLM"/>
    </source>
</evidence>
<gene>
    <name evidence="1" type="ORF">SLEP1_g48170</name>
</gene>
<organism evidence="1 2">
    <name type="scientific">Rubroshorea leprosula</name>
    <dbReference type="NCBI Taxonomy" id="152421"/>
    <lineage>
        <taxon>Eukaryota</taxon>
        <taxon>Viridiplantae</taxon>
        <taxon>Streptophyta</taxon>
        <taxon>Embryophyta</taxon>
        <taxon>Tracheophyta</taxon>
        <taxon>Spermatophyta</taxon>
        <taxon>Magnoliopsida</taxon>
        <taxon>eudicotyledons</taxon>
        <taxon>Gunneridae</taxon>
        <taxon>Pentapetalae</taxon>
        <taxon>rosids</taxon>
        <taxon>malvids</taxon>
        <taxon>Malvales</taxon>
        <taxon>Dipterocarpaceae</taxon>
        <taxon>Rubroshorea</taxon>
    </lineage>
</organism>
<evidence type="ECO:0000313" key="1">
    <source>
        <dbReference type="EMBL" id="GKV40539.1"/>
    </source>
</evidence>
<dbReference type="Proteomes" id="UP001054252">
    <property type="component" value="Unassembled WGS sequence"/>
</dbReference>
<dbReference type="Gene3D" id="3.30.420.10">
    <property type="entry name" value="Ribonuclease H-like superfamily/Ribonuclease H"/>
    <property type="match status" value="1"/>
</dbReference>